<gene>
    <name evidence="1" type="ORF">UFOVP1604_190</name>
</gene>
<reference evidence="1" key="1">
    <citation type="submission" date="2020-05" db="EMBL/GenBank/DDBJ databases">
        <authorList>
            <person name="Chiriac C."/>
            <person name="Salcher M."/>
            <person name="Ghai R."/>
            <person name="Kavagutti S V."/>
        </authorList>
    </citation>
    <scope>NUCLEOTIDE SEQUENCE</scope>
</reference>
<organism evidence="1">
    <name type="scientific">uncultured Caudovirales phage</name>
    <dbReference type="NCBI Taxonomy" id="2100421"/>
    <lineage>
        <taxon>Viruses</taxon>
        <taxon>Duplodnaviria</taxon>
        <taxon>Heunggongvirae</taxon>
        <taxon>Uroviricota</taxon>
        <taxon>Caudoviricetes</taxon>
        <taxon>Peduoviridae</taxon>
        <taxon>Maltschvirus</taxon>
        <taxon>Maltschvirus maltsch</taxon>
    </lineage>
</organism>
<protein>
    <submittedName>
        <fullName evidence="1">Uncharacterized protein</fullName>
    </submittedName>
</protein>
<name>A0A6J5SXE7_9CAUD</name>
<sequence length="127" mass="14566">MKNSMKRIKVRFNLGAGKNFMKWKIERPDGKVSYHSPKEVQLVMVGCVLKNQRSTALKIFQGANKTVCSWILCESIEIRVPTISKINELDRVSYNPRVTPNWIFRGSVADGTRFNNLVSLDNKVYNC</sequence>
<accession>A0A6J5SXE7</accession>
<evidence type="ECO:0000313" key="1">
    <source>
        <dbReference type="EMBL" id="CAB4219107.1"/>
    </source>
</evidence>
<proteinExistence type="predicted"/>
<dbReference type="EMBL" id="LR797474">
    <property type="protein sequence ID" value="CAB4219107.1"/>
    <property type="molecule type" value="Genomic_DNA"/>
</dbReference>